<protein>
    <submittedName>
        <fullName evidence="1">Uncharacterized protein</fullName>
    </submittedName>
</protein>
<name>A0ABT6AUF0_9BURK</name>
<reference evidence="1 2" key="1">
    <citation type="submission" date="2023-03" db="EMBL/GenBank/DDBJ databases">
        <title>Draft assemblies of triclosan tolerant bacteria isolated from returned activated sludge.</title>
        <authorList>
            <person name="Van Hamelsveld S."/>
        </authorList>
    </citation>
    <scope>NUCLEOTIDE SEQUENCE [LARGE SCALE GENOMIC DNA]</scope>
    <source>
        <strain evidence="1 2">GW210010_S58</strain>
    </source>
</reference>
<sequence>MIARALLAFESLGARLHEQPVPGIEACDATATVLTWREAIALDGKRLHDRAERIASATRLRLETALAAGADDYARALACRPAPV</sequence>
<keyword evidence="2" id="KW-1185">Reference proteome</keyword>
<organism evidence="1 2">
    <name type="scientific">Cupriavidus basilensis</name>
    <dbReference type="NCBI Taxonomy" id="68895"/>
    <lineage>
        <taxon>Bacteria</taxon>
        <taxon>Pseudomonadati</taxon>
        <taxon>Pseudomonadota</taxon>
        <taxon>Betaproteobacteria</taxon>
        <taxon>Burkholderiales</taxon>
        <taxon>Burkholderiaceae</taxon>
        <taxon>Cupriavidus</taxon>
    </lineage>
</organism>
<dbReference type="Proteomes" id="UP001216674">
    <property type="component" value="Unassembled WGS sequence"/>
</dbReference>
<gene>
    <name evidence="1" type="ORF">P3W85_25360</name>
</gene>
<accession>A0ABT6AUF0</accession>
<dbReference type="EMBL" id="JARJLM010000427">
    <property type="protein sequence ID" value="MDF3836252.1"/>
    <property type="molecule type" value="Genomic_DNA"/>
</dbReference>
<evidence type="ECO:0000313" key="2">
    <source>
        <dbReference type="Proteomes" id="UP001216674"/>
    </source>
</evidence>
<dbReference type="RefSeq" id="WP_276266782.1">
    <property type="nucleotide sequence ID" value="NZ_JARJLM010000427.1"/>
</dbReference>
<comment type="caution">
    <text evidence="1">The sequence shown here is derived from an EMBL/GenBank/DDBJ whole genome shotgun (WGS) entry which is preliminary data.</text>
</comment>
<proteinExistence type="predicted"/>
<evidence type="ECO:0000313" key="1">
    <source>
        <dbReference type="EMBL" id="MDF3836252.1"/>
    </source>
</evidence>